<evidence type="ECO:0000256" key="3">
    <source>
        <dbReference type="ARBA" id="ARBA00007725"/>
    </source>
</evidence>
<feature type="transmembrane region" description="Helical" evidence="9">
    <location>
        <begin position="63"/>
        <end position="80"/>
    </location>
</feature>
<keyword evidence="6 9" id="KW-1133">Transmembrane helix</keyword>
<feature type="transmembrane region" description="Helical" evidence="9">
    <location>
        <begin position="12"/>
        <end position="33"/>
    </location>
</feature>
<evidence type="ECO:0000256" key="8">
    <source>
        <dbReference type="ARBA" id="ARBA00026081"/>
    </source>
</evidence>
<comment type="function">
    <text evidence="1">Part of the ABC transporter complex LptBFG involved in the translocation of lipopolysaccharide (LPS) from the inner membrane to the outer membrane.</text>
</comment>
<accession>A0A3M5X830</accession>
<sequence>MVKLDRYIGKSVLLAILAVLGIILGLVSMFAFIDEMRDISDTYTLTDALSFVMLTAPRRVYDTLPMAALIGCLIGLGTLASSSELTIMRAAGVSIG</sequence>
<evidence type="ECO:0000256" key="1">
    <source>
        <dbReference type="ARBA" id="ARBA00002265"/>
    </source>
</evidence>
<dbReference type="GO" id="GO:0043190">
    <property type="term" value="C:ATP-binding cassette (ABC) transporter complex"/>
    <property type="evidence" value="ECO:0007669"/>
    <property type="project" value="TreeGrafter"/>
</dbReference>
<name>A0A3M5X830_PSEAP</name>
<keyword evidence="7 9" id="KW-0472">Membrane</keyword>
<comment type="subcellular location">
    <subcellularLocation>
        <location evidence="2">Cell membrane</location>
        <topology evidence="2">Multi-pass membrane protein</topology>
    </subcellularLocation>
</comment>
<gene>
    <name evidence="10" type="ORF">ALP24_05407</name>
</gene>
<comment type="similarity">
    <text evidence="3">Belongs to the LptF/LptG family.</text>
</comment>
<feature type="non-terminal residue" evidence="10">
    <location>
        <position position="96"/>
    </location>
</feature>
<evidence type="ECO:0000256" key="9">
    <source>
        <dbReference type="SAM" id="Phobius"/>
    </source>
</evidence>
<evidence type="ECO:0000256" key="2">
    <source>
        <dbReference type="ARBA" id="ARBA00004651"/>
    </source>
</evidence>
<protein>
    <submittedName>
        <fullName evidence="10">Permease YjgP/YjgQ</fullName>
    </submittedName>
</protein>
<comment type="caution">
    <text evidence="10">The sequence shown here is derived from an EMBL/GenBank/DDBJ whole genome shotgun (WGS) entry which is preliminary data.</text>
</comment>
<dbReference type="EMBL" id="RBUF01000100">
    <property type="protein sequence ID" value="RMU77903.1"/>
    <property type="molecule type" value="Genomic_DNA"/>
</dbReference>
<evidence type="ECO:0000313" key="11">
    <source>
        <dbReference type="Proteomes" id="UP000274315"/>
    </source>
</evidence>
<organism evidence="10 11">
    <name type="scientific">Pseudomonas syringae pv. aptata</name>
    <dbReference type="NCBI Taxonomy" id="83167"/>
    <lineage>
        <taxon>Bacteria</taxon>
        <taxon>Pseudomonadati</taxon>
        <taxon>Pseudomonadota</taxon>
        <taxon>Gammaproteobacteria</taxon>
        <taxon>Pseudomonadales</taxon>
        <taxon>Pseudomonadaceae</taxon>
        <taxon>Pseudomonas</taxon>
        <taxon>Pseudomonas syringae</taxon>
    </lineage>
</organism>
<comment type="subunit">
    <text evidence="8">Component of the lipopolysaccharide transport and assembly complex. The LptBFG transporter is composed of two ATP-binding proteins (LptB) and two transmembrane proteins (LptF and LptG).</text>
</comment>
<proteinExistence type="inferred from homology"/>
<dbReference type="GO" id="GO:0015920">
    <property type="term" value="P:lipopolysaccharide transport"/>
    <property type="evidence" value="ECO:0007669"/>
    <property type="project" value="TreeGrafter"/>
</dbReference>
<dbReference type="PANTHER" id="PTHR33529">
    <property type="entry name" value="SLR0882 PROTEIN-RELATED"/>
    <property type="match status" value="1"/>
</dbReference>
<keyword evidence="5 9" id="KW-0812">Transmembrane</keyword>
<dbReference type="InterPro" id="IPR005495">
    <property type="entry name" value="LptG/LptF_permease"/>
</dbReference>
<evidence type="ECO:0000256" key="6">
    <source>
        <dbReference type="ARBA" id="ARBA00022989"/>
    </source>
</evidence>
<dbReference type="Proteomes" id="UP000274315">
    <property type="component" value="Unassembled WGS sequence"/>
</dbReference>
<keyword evidence="4" id="KW-1003">Cell membrane</keyword>
<evidence type="ECO:0000256" key="4">
    <source>
        <dbReference type="ARBA" id="ARBA00022475"/>
    </source>
</evidence>
<dbReference type="Pfam" id="PF03739">
    <property type="entry name" value="LptF_LptG"/>
    <property type="match status" value="1"/>
</dbReference>
<evidence type="ECO:0000256" key="7">
    <source>
        <dbReference type="ARBA" id="ARBA00023136"/>
    </source>
</evidence>
<evidence type="ECO:0000256" key="5">
    <source>
        <dbReference type="ARBA" id="ARBA00022692"/>
    </source>
</evidence>
<dbReference type="PANTHER" id="PTHR33529:SF2">
    <property type="entry name" value="LIPOPOLYSACCHARIDE EXPORT SYSTEM PERMEASE PROTEIN LPTG"/>
    <property type="match status" value="1"/>
</dbReference>
<reference evidence="10 11" key="1">
    <citation type="submission" date="2018-08" db="EMBL/GenBank/DDBJ databases">
        <title>Recombination of ecologically and evolutionarily significant loci maintains genetic cohesion in the Pseudomonas syringae species complex.</title>
        <authorList>
            <person name="Dillon M."/>
            <person name="Thakur S."/>
            <person name="Almeida R.N.D."/>
            <person name="Weir B.S."/>
            <person name="Guttman D.S."/>
        </authorList>
    </citation>
    <scope>NUCLEOTIDE SEQUENCE [LARGE SCALE GENOMIC DNA]</scope>
    <source>
        <strain evidence="10 11">ICMP 11935</strain>
    </source>
</reference>
<evidence type="ECO:0000313" key="10">
    <source>
        <dbReference type="EMBL" id="RMU77903.1"/>
    </source>
</evidence>
<dbReference type="AlphaFoldDB" id="A0A3M5X830"/>